<gene>
    <name evidence="7" type="ORF">PH603_03440</name>
</gene>
<proteinExistence type="inferred from homology"/>
<dbReference type="InterPro" id="IPR051310">
    <property type="entry name" value="MCP_chemotaxis"/>
</dbReference>
<organism evidence="7 8">
    <name type="scientific">Gimibacter soli</name>
    <dbReference type="NCBI Taxonomy" id="3024400"/>
    <lineage>
        <taxon>Bacteria</taxon>
        <taxon>Pseudomonadati</taxon>
        <taxon>Pseudomonadota</taxon>
        <taxon>Alphaproteobacteria</taxon>
        <taxon>Kordiimonadales</taxon>
        <taxon>Temperatibacteraceae</taxon>
        <taxon>Gimibacter</taxon>
    </lineage>
</organism>
<dbReference type="InterPro" id="IPR004089">
    <property type="entry name" value="MCPsignal_dom"/>
</dbReference>
<name>A0AAF0BMQ6_9PROT</name>
<keyword evidence="5" id="KW-0812">Transmembrane</keyword>
<dbReference type="PROSITE" id="PS50111">
    <property type="entry name" value="CHEMOTAXIS_TRANSDUC_2"/>
    <property type="match status" value="1"/>
</dbReference>
<keyword evidence="8" id="KW-1185">Reference proteome</keyword>
<sequence length="513" mass="54059">MLDKIRSQFSRWLMLLLWLHVPVVALAAFLVAPEGRGVAGEIAFSVFLCLGPTVAYWKAGHGPLFRYLFVSGYVLMAALLVFIFRGHPWQIDIHMYFFAALAISAALCDWRAVLLAAGVTAMHHLLLNFLVPAWVFPEGADFGRVVLHAVVVVLETAALFLLIRKLEASFELGAAAERAAQDAAALAKAEADGARQAQAAADAARAEAEEYAREAARLKDEATATLEEGQKRRRAERLKVAEELEASVHGLVEEIRTLAASLGSRSGELANEASTADTSVQQSSEAARMAAANVGTVAASTDEVAAGISEISQQITASAGVSNSASECAERGRASIQTLVDYANQVADVLQMISDISEQTNLLALNATIEAARAGEAGKGFAVVASEVKNLAGQSATAAGDISKLVDSIKAASEGAVAVNDEVARFMEQIRSNITSVSAAIEEQTAAVSEIARAAQLTSEEVGRTDHALQRIGTLVGKVRQSSDDTRSTVDMLGGKADELAAGLSRALAAMRT</sequence>
<feature type="coiled-coil region" evidence="4">
    <location>
        <begin position="194"/>
        <end position="232"/>
    </location>
</feature>
<keyword evidence="3" id="KW-0807">Transducer</keyword>
<evidence type="ECO:0000256" key="1">
    <source>
        <dbReference type="ARBA" id="ARBA00022500"/>
    </source>
</evidence>
<dbReference type="GO" id="GO:0004888">
    <property type="term" value="F:transmembrane signaling receptor activity"/>
    <property type="evidence" value="ECO:0007669"/>
    <property type="project" value="TreeGrafter"/>
</dbReference>
<keyword evidence="1" id="KW-0145">Chemotaxis</keyword>
<protein>
    <submittedName>
        <fullName evidence="7">Methyl-accepting chemotaxis protein</fullName>
    </submittedName>
</protein>
<feature type="transmembrane region" description="Helical" evidence="5">
    <location>
        <begin position="89"/>
        <end position="107"/>
    </location>
</feature>
<feature type="transmembrane region" description="Helical" evidence="5">
    <location>
        <begin position="12"/>
        <end position="32"/>
    </location>
</feature>
<feature type="transmembrane region" description="Helical" evidence="5">
    <location>
        <begin position="142"/>
        <end position="163"/>
    </location>
</feature>
<reference evidence="7" key="1">
    <citation type="submission" date="2023-01" db="EMBL/GenBank/DDBJ databases">
        <title>The genome sequence of Kordiimonadaceae bacterium 6D33.</title>
        <authorList>
            <person name="Liu Y."/>
        </authorList>
    </citation>
    <scope>NUCLEOTIDE SEQUENCE</scope>
    <source>
        <strain evidence="7">6D33</strain>
    </source>
</reference>
<dbReference type="PANTHER" id="PTHR43531">
    <property type="entry name" value="PROTEIN ICFG"/>
    <property type="match status" value="1"/>
</dbReference>
<evidence type="ECO:0000256" key="2">
    <source>
        <dbReference type="ARBA" id="ARBA00029447"/>
    </source>
</evidence>
<accession>A0AAF0BMQ6</accession>
<comment type="similarity">
    <text evidence="2">Belongs to the methyl-accepting chemotaxis (MCP) protein family.</text>
</comment>
<feature type="transmembrane region" description="Helical" evidence="5">
    <location>
        <begin position="64"/>
        <end position="83"/>
    </location>
</feature>
<keyword evidence="4" id="KW-0175">Coiled coil</keyword>
<keyword evidence="5" id="KW-1133">Transmembrane helix</keyword>
<dbReference type="AlphaFoldDB" id="A0AAF0BMQ6"/>
<dbReference type="Gene3D" id="1.10.287.950">
    <property type="entry name" value="Methyl-accepting chemotaxis protein"/>
    <property type="match status" value="1"/>
</dbReference>
<evidence type="ECO:0000256" key="4">
    <source>
        <dbReference type="SAM" id="Coils"/>
    </source>
</evidence>
<evidence type="ECO:0000313" key="8">
    <source>
        <dbReference type="Proteomes" id="UP001217500"/>
    </source>
</evidence>
<dbReference type="EMBL" id="CP116805">
    <property type="protein sequence ID" value="WCL54811.1"/>
    <property type="molecule type" value="Genomic_DNA"/>
</dbReference>
<feature type="transmembrane region" description="Helical" evidence="5">
    <location>
        <begin position="114"/>
        <end position="136"/>
    </location>
</feature>
<evidence type="ECO:0000256" key="5">
    <source>
        <dbReference type="SAM" id="Phobius"/>
    </source>
</evidence>
<dbReference type="Pfam" id="PF00015">
    <property type="entry name" value="MCPsignal"/>
    <property type="match status" value="1"/>
</dbReference>
<feature type="domain" description="Methyl-accepting transducer" evidence="6">
    <location>
        <begin position="258"/>
        <end position="487"/>
    </location>
</feature>
<dbReference type="GO" id="GO:0006935">
    <property type="term" value="P:chemotaxis"/>
    <property type="evidence" value="ECO:0007669"/>
    <property type="project" value="UniProtKB-KW"/>
</dbReference>
<dbReference type="KEGG" id="gso:PH603_03440"/>
<dbReference type="RefSeq" id="WP_289504535.1">
    <property type="nucleotide sequence ID" value="NZ_CP116805.1"/>
</dbReference>
<dbReference type="GO" id="GO:0007165">
    <property type="term" value="P:signal transduction"/>
    <property type="evidence" value="ECO:0007669"/>
    <property type="project" value="UniProtKB-KW"/>
</dbReference>
<feature type="transmembrane region" description="Helical" evidence="5">
    <location>
        <begin position="38"/>
        <end position="57"/>
    </location>
</feature>
<dbReference type="SMART" id="SM00283">
    <property type="entry name" value="MA"/>
    <property type="match status" value="1"/>
</dbReference>
<dbReference type="PANTHER" id="PTHR43531:SF11">
    <property type="entry name" value="METHYL-ACCEPTING CHEMOTAXIS PROTEIN 3"/>
    <property type="match status" value="1"/>
</dbReference>
<keyword evidence="5" id="KW-0472">Membrane</keyword>
<evidence type="ECO:0000313" key="7">
    <source>
        <dbReference type="EMBL" id="WCL54811.1"/>
    </source>
</evidence>
<evidence type="ECO:0000256" key="3">
    <source>
        <dbReference type="PROSITE-ProRule" id="PRU00284"/>
    </source>
</evidence>
<dbReference type="GO" id="GO:0005886">
    <property type="term" value="C:plasma membrane"/>
    <property type="evidence" value="ECO:0007669"/>
    <property type="project" value="TreeGrafter"/>
</dbReference>
<dbReference type="SUPFAM" id="SSF58104">
    <property type="entry name" value="Methyl-accepting chemotaxis protein (MCP) signaling domain"/>
    <property type="match status" value="1"/>
</dbReference>
<evidence type="ECO:0000259" key="6">
    <source>
        <dbReference type="PROSITE" id="PS50111"/>
    </source>
</evidence>
<dbReference type="Proteomes" id="UP001217500">
    <property type="component" value="Chromosome"/>
</dbReference>